<feature type="compositionally biased region" description="Polar residues" evidence="1">
    <location>
        <begin position="427"/>
        <end position="439"/>
    </location>
</feature>
<proteinExistence type="predicted"/>
<feature type="compositionally biased region" description="Basic and acidic residues" evidence="1">
    <location>
        <begin position="400"/>
        <end position="421"/>
    </location>
</feature>
<protein>
    <submittedName>
        <fullName evidence="2">Uncharacterized protein</fullName>
    </submittedName>
</protein>
<evidence type="ECO:0000313" key="2">
    <source>
        <dbReference type="EMBL" id="KAK9807985.1"/>
    </source>
</evidence>
<feature type="region of interest" description="Disordered" evidence="1">
    <location>
        <begin position="1"/>
        <end position="35"/>
    </location>
</feature>
<dbReference type="EMBL" id="JALJOQ010000029">
    <property type="protein sequence ID" value="KAK9807985.1"/>
    <property type="molecule type" value="Genomic_DNA"/>
</dbReference>
<name>A0AAW1PDS5_9CHLO</name>
<gene>
    <name evidence="2" type="ORF">WJX73_010664</name>
</gene>
<feature type="region of interest" description="Disordered" evidence="1">
    <location>
        <begin position="160"/>
        <end position="263"/>
    </location>
</feature>
<dbReference type="Proteomes" id="UP001465755">
    <property type="component" value="Unassembled WGS sequence"/>
</dbReference>
<feature type="compositionally biased region" description="Polar residues" evidence="1">
    <location>
        <begin position="76"/>
        <end position="89"/>
    </location>
</feature>
<feature type="region of interest" description="Disordered" evidence="1">
    <location>
        <begin position="48"/>
        <end position="101"/>
    </location>
</feature>
<reference evidence="2 3" key="1">
    <citation type="journal article" date="2024" name="Nat. Commun.">
        <title>Phylogenomics reveals the evolutionary origins of lichenization in chlorophyte algae.</title>
        <authorList>
            <person name="Puginier C."/>
            <person name="Libourel C."/>
            <person name="Otte J."/>
            <person name="Skaloud P."/>
            <person name="Haon M."/>
            <person name="Grisel S."/>
            <person name="Petersen M."/>
            <person name="Berrin J.G."/>
            <person name="Delaux P.M."/>
            <person name="Dal Grande F."/>
            <person name="Keller J."/>
        </authorList>
    </citation>
    <scope>NUCLEOTIDE SEQUENCE [LARGE SCALE GENOMIC DNA]</scope>
    <source>
        <strain evidence="2 3">SAG 2036</strain>
    </source>
</reference>
<sequence length="785" mass="81344">MDDTSQTTFSTPARTTRRPLGDLNQQSGRDLPQWNASLRALSIGKGLRPQSAFKRSVAPPERTPVSKQPSAAPKSAQWSTDFKQRGSNLRQDKAPQPSRLREPVAAALWDLPNANNADFWVKKAAEEEAAGDLEGARQAFLDAKKRRAAPAAAVRKALAEFESRHGQDSTPLAAVSRQPDQPVTADHAPASAMQAGARGELASKPSRVRFASPDANMQLPSATPAQGQGSVCSASAGSTPYLRSGSTARMQTPRAAGLGRGIRGMGTFDSMPESPLDMDAEAGLNATPGTVSKLLVGPVLQDAIRTMARGPPSEASASGAQAAALGSIPPLQDATTPAISIAGSGAMSQKARTPLTGSFDFPSQATPGSATPKIAFERTKAGAVLDDDDVVQLAQSPVQDHSEGHQEQDHQGEPEMPDTAHKFQNPLFGSTPNSLSGSESPMCHIEAYTPATAAKPMHAMGSAEPASGAGQTSEADDSNTPMHTIVRRDIFEDLPGSAKESEAGSASPVVGGASPASGTGSASKTPSLLSSQLRRKDIGLSPLRKVSSPSPAASAGKSRLQAGGLTPSGTGSPRIAAQHGGSSNATTPFRASTGSITEQQQAAAGAASSPGNLLARQALPLPSTPTVQSSRLGANAPGRTPRSAFGRSSVLPREGATAWPPSAMREKTPSSKRPSVGRKELRALYGPQGPQAPAEVLGSRAQLSPITANSRLRQKAMTGDAQGAQVLTPVRRSVRTNQTPTADPGSMLRRTRFTYVPNEAMQPRLDPNTPLADATKASLFADSSD</sequence>
<evidence type="ECO:0000313" key="3">
    <source>
        <dbReference type="Proteomes" id="UP001465755"/>
    </source>
</evidence>
<feature type="compositionally biased region" description="Polar residues" evidence="1">
    <location>
        <begin position="218"/>
        <end position="238"/>
    </location>
</feature>
<dbReference type="AlphaFoldDB" id="A0AAW1PDS5"/>
<organism evidence="2 3">
    <name type="scientific">Symbiochloris irregularis</name>
    <dbReference type="NCBI Taxonomy" id="706552"/>
    <lineage>
        <taxon>Eukaryota</taxon>
        <taxon>Viridiplantae</taxon>
        <taxon>Chlorophyta</taxon>
        <taxon>core chlorophytes</taxon>
        <taxon>Trebouxiophyceae</taxon>
        <taxon>Trebouxiales</taxon>
        <taxon>Trebouxiaceae</taxon>
        <taxon>Symbiochloris</taxon>
    </lineage>
</organism>
<evidence type="ECO:0000256" key="1">
    <source>
        <dbReference type="SAM" id="MobiDB-lite"/>
    </source>
</evidence>
<feature type="region of interest" description="Disordered" evidence="1">
    <location>
        <begin position="397"/>
        <end position="440"/>
    </location>
</feature>
<feature type="compositionally biased region" description="Polar residues" evidence="1">
    <location>
        <begin position="469"/>
        <end position="481"/>
    </location>
</feature>
<feature type="region of interest" description="Disordered" evidence="1">
    <location>
        <begin position="455"/>
        <end position="481"/>
    </location>
</feature>
<keyword evidence="3" id="KW-1185">Reference proteome</keyword>
<feature type="compositionally biased region" description="Polar residues" evidence="1">
    <location>
        <begin position="1"/>
        <end position="14"/>
    </location>
</feature>
<accession>A0AAW1PDS5</accession>
<feature type="region of interest" description="Disordered" evidence="1">
    <location>
        <begin position="496"/>
        <end position="697"/>
    </location>
</feature>
<comment type="caution">
    <text evidence="2">The sequence shown here is derived from an EMBL/GenBank/DDBJ whole genome shotgun (WGS) entry which is preliminary data.</text>
</comment>
<feature type="compositionally biased region" description="Polar residues" evidence="1">
    <location>
        <begin position="580"/>
        <end position="598"/>
    </location>
</feature>
<feature type="region of interest" description="Disordered" evidence="1">
    <location>
        <begin position="758"/>
        <end position="785"/>
    </location>
</feature>
<feature type="compositionally biased region" description="Low complexity" evidence="1">
    <location>
        <begin position="503"/>
        <end position="523"/>
    </location>
</feature>